<dbReference type="SUPFAM" id="SSF49265">
    <property type="entry name" value="Fibronectin type III"/>
    <property type="match status" value="1"/>
</dbReference>
<dbReference type="Pfam" id="PF17963">
    <property type="entry name" value="Big_9"/>
    <property type="match status" value="2"/>
</dbReference>
<dbReference type="PANTHER" id="PTHR34720:SF9">
    <property type="entry name" value="BLR4714 PROTEIN"/>
    <property type="match status" value="1"/>
</dbReference>
<reference evidence="2 3" key="2">
    <citation type="journal article" date="2018" name="Int. J. Syst. Evol. Microbiol.">
        <title>Marinobacterium aestuarii sp. nov., a benzene-degrading marine bacterium isolated from estuary sediment.</title>
        <authorList>
            <person name="Bae S.S."/>
            <person name="Jung J."/>
            <person name="Chung D."/>
            <person name="Baek K."/>
        </authorList>
    </citation>
    <scope>NUCLEOTIDE SEQUENCE [LARGE SCALE GENOMIC DNA]</scope>
    <source>
        <strain evidence="2 3">ST58-10</strain>
    </source>
</reference>
<accession>A0A1A9F047</accession>
<sequence>MAAPGNQPDDTAGFLAQGGNLPPGRLKTQIDKLPPAAQQRALEWLERFDIPAQDFDFLRVDPQGGIFYEDTILPDAASGDPEAPVGDPQAVAPQDTFLLHSRPGASKQVFLDFDGAQISGTAWNSGGNSLYAKAFDTDGNPNSFSDSERNSIAEIWHRVSEDMAPFDIDVTTEDPGSFGPTTGHVLITDSTDETGAAMPSQNAGGVAYVGVWGESYYSSYQPALVYADNLGPDFAPYIAEAASHEFGHNLGLSHDGTSSAGYYTGHGPGYVSWAPIMGVGYYSNVTQWSQGEYADASNSQDDVAIISGQLEYRPDDHGNGMTAATPLAVDPNGTLYVTFPEIDPHNSDPANKGVIETRNDVDVFWFDSAAGQVTFNVLPAWEAFYRSSLRGANLDIQASLYDGQGNLVASSDPLNDTMAQLDEYLPAGRYYLQVAGVGNALSPYSDYGSLGMYFISGTLQPVSADTTPPTPSPAGWWASLPAAVSASRIDMAANAATDDSGVVQYWFQCTAGTGSGCSNSGWQGGTQYSAAGLTPGATYSFQVKARDGAGNETGWSAGASATTLANQVPVAVNDGTQTPEDVAVSIAVLGNDTDGDGDALSIASYGQGSSGAVSQAGSALVYTPAENFNGSDSFSYSVTDGNGGSASARVTVSVNPVNDAPVALSDSAEVDLNSSVEIDVLANDGDVDGDTLSISDFSQGSKGAVSLSGNRLIYTRDNKRGGDSFTYTLIDGNGGSATTSVSISIGSSAGGDGGGGKCHPKKGC</sequence>
<dbReference type="Gene3D" id="3.40.390.10">
    <property type="entry name" value="Collagenase (Catalytic Domain)"/>
    <property type="match status" value="1"/>
</dbReference>
<dbReference type="KEGG" id="mars:A8C75_12000"/>
<evidence type="ECO:0000313" key="3">
    <source>
        <dbReference type="Proteomes" id="UP000078070"/>
    </source>
</evidence>
<dbReference type="NCBIfam" id="NF012211">
    <property type="entry name" value="tand_rpt_95"/>
    <property type="match status" value="2"/>
</dbReference>
<dbReference type="Proteomes" id="UP000078070">
    <property type="component" value="Chromosome"/>
</dbReference>
<dbReference type="GO" id="GO:0008237">
    <property type="term" value="F:metallopeptidase activity"/>
    <property type="evidence" value="ECO:0007669"/>
    <property type="project" value="InterPro"/>
</dbReference>
<evidence type="ECO:0008006" key="4">
    <source>
        <dbReference type="Google" id="ProtNLM"/>
    </source>
</evidence>
<gene>
    <name evidence="2" type="ORF">A8C75_12000</name>
</gene>
<dbReference type="Gene3D" id="2.60.40.10">
    <property type="entry name" value="Immunoglobulins"/>
    <property type="match status" value="1"/>
</dbReference>
<dbReference type="Gene3D" id="2.60.40.2810">
    <property type="match status" value="2"/>
</dbReference>
<dbReference type="InterPro" id="IPR024079">
    <property type="entry name" value="MetalloPept_cat_dom_sf"/>
</dbReference>
<organism evidence="2 3">
    <name type="scientific">Marinobacterium aestuarii</name>
    <dbReference type="NCBI Taxonomy" id="1821621"/>
    <lineage>
        <taxon>Bacteria</taxon>
        <taxon>Pseudomonadati</taxon>
        <taxon>Pseudomonadota</taxon>
        <taxon>Gammaproteobacteria</taxon>
        <taxon>Oceanospirillales</taxon>
        <taxon>Oceanospirillaceae</taxon>
        <taxon>Marinobacterium</taxon>
    </lineage>
</organism>
<dbReference type="InterPro" id="IPR003961">
    <property type="entry name" value="FN3_dom"/>
</dbReference>
<dbReference type="Pfam" id="PF13583">
    <property type="entry name" value="Reprolysin_4"/>
    <property type="match status" value="1"/>
</dbReference>
<dbReference type="InterPro" id="IPR013783">
    <property type="entry name" value="Ig-like_fold"/>
</dbReference>
<keyword evidence="3" id="KW-1185">Reference proteome</keyword>
<protein>
    <recommendedName>
        <fullName evidence="4">Fibronectin type-III domain-containing protein</fullName>
    </recommendedName>
</protein>
<reference evidence="3" key="1">
    <citation type="submission" date="2016-05" db="EMBL/GenBank/DDBJ databases">
        <authorList>
            <person name="Baek K."/>
            <person name="Yang S.-J."/>
        </authorList>
    </citation>
    <scope>NUCLEOTIDE SEQUENCE [LARGE SCALE GENOMIC DNA]</scope>
    <source>
        <strain evidence="3">ST58-10</strain>
    </source>
</reference>
<evidence type="ECO:0000256" key="1">
    <source>
        <dbReference type="SAM" id="MobiDB-lite"/>
    </source>
</evidence>
<dbReference type="InterPro" id="IPR036116">
    <property type="entry name" value="FN3_sf"/>
</dbReference>
<dbReference type="CDD" id="cd00063">
    <property type="entry name" value="FN3"/>
    <property type="match status" value="1"/>
</dbReference>
<proteinExistence type="predicted"/>
<feature type="region of interest" description="Disordered" evidence="1">
    <location>
        <begin position="1"/>
        <end position="23"/>
    </location>
</feature>
<dbReference type="PANTHER" id="PTHR34720">
    <property type="entry name" value="MICROCYSTIN DEPENDENT PROTEIN"/>
    <property type="match status" value="1"/>
</dbReference>
<dbReference type="EMBL" id="CP015839">
    <property type="protein sequence ID" value="ANG63123.1"/>
    <property type="molecule type" value="Genomic_DNA"/>
</dbReference>
<dbReference type="SUPFAM" id="SSF55486">
    <property type="entry name" value="Metalloproteases ('zincins'), catalytic domain"/>
    <property type="match status" value="1"/>
</dbReference>
<dbReference type="AlphaFoldDB" id="A0A1A9F047"/>
<dbReference type="Gene3D" id="2.60.120.380">
    <property type="match status" value="1"/>
</dbReference>
<name>A0A1A9F047_9GAMM</name>
<evidence type="ECO:0000313" key="2">
    <source>
        <dbReference type="EMBL" id="ANG63123.1"/>
    </source>
</evidence>